<accession>A0A5C6VBL5</accession>
<dbReference type="OrthoDB" id="980982at2"/>
<evidence type="ECO:0000313" key="1">
    <source>
        <dbReference type="EMBL" id="TXC82041.1"/>
    </source>
</evidence>
<organism evidence="1 2">
    <name type="scientific">Luteibaculum oceani</name>
    <dbReference type="NCBI Taxonomy" id="1294296"/>
    <lineage>
        <taxon>Bacteria</taxon>
        <taxon>Pseudomonadati</taxon>
        <taxon>Bacteroidota</taxon>
        <taxon>Flavobacteriia</taxon>
        <taxon>Flavobacteriales</taxon>
        <taxon>Luteibaculaceae</taxon>
        <taxon>Luteibaculum</taxon>
    </lineage>
</organism>
<dbReference type="RefSeq" id="WP_147013176.1">
    <property type="nucleotide sequence ID" value="NZ_VORB01000002.1"/>
</dbReference>
<proteinExistence type="predicted"/>
<dbReference type="AlphaFoldDB" id="A0A5C6VBL5"/>
<keyword evidence="2" id="KW-1185">Reference proteome</keyword>
<comment type="caution">
    <text evidence="1">The sequence shown here is derived from an EMBL/GenBank/DDBJ whole genome shotgun (WGS) entry which is preliminary data.</text>
</comment>
<reference evidence="1 2" key="1">
    <citation type="submission" date="2019-08" db="EMBL/GenBank/DDBJ databases">
        <title>Genome of Luteibaculum oceani JCM 18817.</title>
        <authorList>
            <person name="Bowman J.P."/>
        </authorList>
    </citation>
    <scope>NUCLEOTIDE SEQUENCE [LARGE SCALE GENOMIC DNA]</scope>
    <source>
        <strain evidence="1 2">JCM 18817</strain>
    </source>
</reference>
<dbReference type="Proteomes" id="UP000321168">
    <property type="component" value="Unassembled WGS sequence"/>
</dbReference>
<name>A0A5C6VBL5_9FLAO</name>
<evidence type="ECO:0000313" key="2">
    <source>
        <dbReference type="Proteomes" id="UP000321168"/>
    </source>
</evidence>
<dbReference type="PROSITE" id="PS51257">
    <property type="entry name" value="PROKAR_LIPOPROTEIN"/>
    <property type="match status" value="1"/>
</dbReference>
<dbReference type="EMBL" id="VORB01000002">
    <property type="protein sequence ID" value="TXC82041.1"/>
    <property type="molecule type" value="Genomic_DNA"/>
</dbReference>
<gene>
    <name evidence="1" type="ORF">FRX97_02815</name>
</gene>
<protein>
    <submittedName>
        <fullName evidence="1">Uncharacterized protein</fullName>
    </submittedName>
</protein>
<sequence length="153" mass="17721">MDKKLHYILSFGLFLSLAISSCKKEDEAGSAPEIALQGMTKTTVEEFKDSVFAVIEYYDEQGDIGDENPDVNSLEMWDERYENPEQYRLPPVTPNGEKLRVRGTIRVYIPTLIRRSTEEDQEQTYLHFRLKDRAGNWSNTVRSPLMTITPRQN</sequence>